<feature type="compositionally biased region" description="Basic residues" evidence="1">
    <location>
        <begin position="22"/>
        <end position="31"/>
    </location>
</feature>
<feature type="region of interest" description="Disordered" evidence="1">
    <location>
        <begin position="243"/>
        <end position="266"/>
    </location>
</feature>
<organism evidence="2 3">
    <name type="scientific">Sclerotinia borealis (strain F-4128)</name>
    <dbReference type="NCBI Taxonomy" id="1432307"/>
    <lineage>
        <taxon>Eukaryota</taxon>
        <taxon>Fungi</taxon>
        <taxon>Dikarya</taxon>
        <taxon>Ascomycota</taxon>
        <taxon>Pezizomycotina</taxon>
        <taxon>Leotiomycetes</taxon>
        <taxon>Helotiales</taxon>
        <taxon>Sclerotiniaceae</taxon>
        <taxon>Sclerotinia</taxon>
    </lineage>
</organism>
<evidence type="ECO:0000256" key="1">
    <source>
        <dbReference type="SAM" id="MobiDB-lite"/>
    </source>
</evidence>
<name>W9CAZ1_SCLBF</name>
<evidence type="ECO:0000313" key="3">
    <source>
        <dbReference type="Proteomes" id="UP000019487"/>
    </source>
</evidence>
<dbReference type="Proteomes" id="UP000019487">
    <property type="component" value="Unassembled WGS sequence"/>
</dbReference>
<dbReference type="AlphaFoldDB" id="W9CAZ1"/>
<protein>
    <submittedName>
        <fullName evidence="2">Uncharacterized protein</fullName>
    </submittedName>
</protein>
<accession>W9CAZ1</accession>
<reference evidence="2 3" key="1">
    <citation type="journal article" date="2014" name="Genome Announc.">
        <title>Draft genome sequence of Sclerotinia borealis, a psychrophilic plant pathogenic fungus.</title>
        <authorList>
            <person name="Mardanov A.V."/>
            <person name="Beletsky A.V."/>
            <person name="Kadnikov V.V."/>
            <person name="Ignatov A.N."/>
            <person name="Ravin N.V."/>
        </authorList>
    </citation>
    <scope>NUCLEOTIDE SEQUENCE [LARGE SCALE GENOMIC DNA]</scope>
    <source>
        <strain evidence="3">F-4157</strain>
    </source>
</reference>
<feature type="region of interest" description="Disordered" evidence="1">
    <location>
        <begin position="1"/>
        <end position="40"/>
    </location>
</feature>
<comment type="caution">
    <text evidence="2">The sequence shown here is derived from an EMBL/GenBank/DDBJ whole genome shotgun (WGS) entry which is preliminary data.</text>
</comment>
<dbReference type="EMBL" id="AYSA01000432">
    <property type="protein sequence ID" value="ESZ92029.1"/>
    <property type="molecule type" value="Genomic_DNA"/>
</dbReference>
<dbReference type="HOGENOM" id="CLU_921844_0_0_1"/>
<keyword evidence="3" id="KW-1185">Reference proteome</keyword>
<evidence type="ECO:0000313" key="2">
    <source>
        <dbReference type="EMBL" id="ESZ92029.1"/>
    </source>
</evidence>
<dbReference type="OrthoDB" id="3490349at2759"/>
<proteinExistence type="predicted"/>
<gene>
    <name evidence="2" type="ORF">SBOR_7595</name>
</gene>
<sequence>MPSLGNFWRHDNNNNNNNNQASKKKRTKKPQPPRPPPKIIHTRETLHPVFHAPGVYVSPQHHFSTHVYLIFHLYNRNTSGKFVATVSFRTMYNDFKGMKTLDISPCSEEADAQFDINGGEPNAVLGGKNMLMVKIGWVQRNEKREEIYARVAECLPFPVRADTMDSEEWEEVRAKGMNPRCEWVVKAIGVLRKAENWESLPVSQFRERHDEVKKLARNGDSDDEKRKWKRRVDRATRHFEDSGDAREYREKLKELGSEPESSSEAIQARYLDKLMNDVGAALYSKDEEEPKKISYRNRRRNE</sequence>
<feature type="compositionally biased region" description="Basic and acidic residues" evidence="1">
    <location>
        <begin position="243"/>
        <end position="256"/>
    </location>
</feature>